<protein>
    <submittedName>
        <fullName evidence="2">LicD family protein</fullName>
    </submittedName>
</protein>
<dbReference type="InterPro" id="IPR007074">
    <property type="entry name" value="LicD/FKTN/FKRP_NTP_transf"/>
</dbReference>
<proteinExistence type="predicted"/>
<dbReference type="EMBL" id="SPPD01000003">
    <property type="protein sequence ID" value="TFU98451.1"/>
    <property type="molecule type" value="Genomic_DNA"/>
</dbReference>
<comment type="caution">
    <text evidence="2">The sequence shown here is derived from an EMBL/GenBank/DDBJ whole genome shotgun (WGS) entry which is preliminary data.</text>
</comment>
<reference evidence="2 3" key="1">
    <citation type="submission" date="2019-03" db="EMBL/GenBank/DDBJ databases">
        <title>Diversity of the mouse oral microbiome.</title>
        <authorList>
            <person name="Joseph S."/>
            <person name="Aduse-Opoku J."/>
            <person name="Curtis M."/>
            <person name="Wade W."/>
            <person name="Hashim A."/>
        </authorList>
    </citation>
    <scope>NUCLEOTIDE SEQUENCE [LARGE SCALE GENOMIC DNA]</scope>
    <source>
        <strain evidence="2 3">WM131</strain>
    </source>
</reference>
<dbReference type="PANTHER" id="PTHR43404">
    <property type="entry name" value="LIPOPOLYSACCHARIDE CHOLINEPHOSPHOTRANSFERASE LICD"/>
    <property type="match status" value="1"/>
</dbReference>
<dbReference type="Pfam" id="PF04991">
    <property type="entry name" value="LicD"/>
    <property type="match status" value="1"/>
</dbReference>
<evidence type="ECO:0000259" key="1">
    <source>
        <dbReference type="Pfam" id="PF04991"/>
    </source>
</evidence>
<dbReference type="InterPro" id="IPR052942">
    <property type="entry name" value="LPS_cholinephosphotransferase"/>
</dbReference>
<dbReference type="PANTHER" id="PTHR43404:SF2">
    <property type="entry name" value="LIPOPOLYSACCHARIDE CHOLINEPHOSPHOTRANSFERASE LICD"/>
    <property type="match status" value="1"/>
</dbReference>
<name>A0A4Y9JD33_9STRE</name>
<dbReference type="RefSeq" id="WP_135181517.1">
    <property type="nucleotide sequence ID" value="NZ_JADGKZ010000003.1"/>
</dbReference>
<dbReference type="GO" id="GO:0009100">
    <property type="term" value="P:glycoprotein metabolic process"/>
    <property type="evidence" value="ECO:0007669"/>
    <property type="project" value="UniProtKB-ARBA"/>
</dbReference>
<evidence type="ECO:0000313" key="2">
    <source>
        <dbReference type="EMBL" id="TFU98451.1"/>
    </source>
</evidence>
<organism evidence="2 3">
    <name type="scientific">Streptococcus cuniculi</name>
    <dbReference type="NCBI Taxonomy" id="1432788"/>
    <lineage>
        <taxon>Bacteria</taxon>
        <taxon>Bacillati</taxon>
        <taxon>Bacillota</taxon>
        <taxon>Bacilli</taxon>
        <taxon>Lactobacillales</taxon>
        <taxon>Streptococcaceae</taxon>
        <taxon>Streptococcus</taxon>
    </lineage>
</organism>
<sequence length="277" mass="32903">MEELELQEVQRVALDLLIEFDKICKAHSFRYSLGGGTLLGAIRHGGFIPWDDDIDLMMPRPDYEKFIDYCHDHDCGFDCLSLKYTDHYFDLFSRLSDRSTQIIDETKDLDHQIGVTIDIFPIDGLGADKNEALKRFNNSRLKRELLVAAKWKTYFRSKTRSWLVEPVRFGLFLMSRFINKEKLYKEVDRLCQQYDFETSEFAACISGVYREKEIMPTSTFKNYTSVNFEEYEFDSIAEYDAYLTKHYGDYMTLPSKEKRVSHHSATFYWREEWQEKE</sequence>
<feature type="domain" description="LicD/FKTN/FKRP nucleotidyltransferase" evidence="1">
    <location>
        <begin position="24"/>
        <end position="248"/>
    </location>
</feature>
<evidence type="ECO:0000313" key="3">
    <source>
        <dbReference type="Proteomes" id="UP000297253"/>
    </source>
</evidence>
<dbReference type="AlphaFoldDB" id="A0A4Y9JD33"/>
<dbReference type="Proteomes" id="UP000297253">
    <property type="component" value="Unassembled WGS sequence"/>
</dbReference>
<dbReference type="OrthoDB" id="9786100at2"/>
<accession>A0A4Y9JD33</accession>
<gene>
    <name evidence="2" type="ORF">E4T82_03660</name>
</gene>